<dbReference type="RefSeq" id="WP_007820585.1">
    <property type="nucleotide sequence ID" value="NZ_JAVRER010000019.1"/>
</dbReference>
<organism evidence="2 3">
    <name type="scientific">Streptomyces evansiae</name>
    <dbReference type="NCBI Taxonomy" id="3075535"/>
    <lineage>
        <taxon>Bacteria</taxon>
        <taxon>Bacillati</taxon>
        <taxon>Actinomycetota</taxon>
        <taxon>Actinomycetes</taxon>
        <taxon>Kitasatosporales</taxon>
        <taxon>Streptomycetaceae</taxon>
        <taxon>Streptomyces</taxon>
    </lineage>
</organism>
<feature type="region of interest" description="Disordered" evidence="1">
    <location>
        <begin position="1"/>
        <end position="20"/>
    </location>
</feature>
<evidence type="ECO:0000313" key="2">
    <source>
        <dbReference type="EMBL" id="MDT0416671.1"/>
    </source>
</evidence>
<protein>
    <submittedName>
        <fullName evidence="2">DinB family protein</fullName>
    </submittedName>
</protein>
<comment type="caution">
    <text evidence="2">The sequence shown here is derived from an EMBL/GenBank/DDBJ whole genome shotgun (WGS) entry which is preliminary data.</text>
</comment>
<evidence type="ECO:0000313" key="3">
    <source>
        <dbReference type="Proteomes" id="UP001183607"/>
    </source>
</evidence>
<dbReference type="Proteomes" id="UP001183607">
    <property type="component" value="Unassembled WGS sequence"/>
</dbReference>
<proteinExistence type="predicted"/>
<dbReference type="AlphaFoldDB" id="A0ABD5E5H6"/>
<accession>A0ABD5E5H6</accession>
<feature type="compositionally biased region" description="Basic and acidic residues" evidence="1">
    <location>
        <begin position="11"/>
        <end position="20"/>
    </location>
</feature>
<dbReference type="Gene3D" id="1.20.120.450">
    <property type="entry name" value="dinb family like domain"/>
    <property type="match status" value="1"/>
</dbReference>
<name>A0ABD5E5H6_9ACTN</name>
<gene>
    <name evidence="2" type="ORF">RM574_14350</name>
</gene>
<dbReference type="EMBL" id="JAVRER010000019">
    <property type="protein sequence ID" value="MDT0416671.1"/>
    <property type="molecule type" value="Genomic_DNA"/>
</dbReference>
<dbReference type="InterPro" id="IPR034660">
    <property type="entry name" value="DinB/YfiT-like"/>
</dbReference>
<reference evidence="3" key="1">
    <citation type="submission" date="2023-07" db="EMBL/GenBank/DDBJ databases">
        <title>30 novel species of actinomycetes from the DSMZ collection.</title>
        <authorList>
            <person name="Nouioui I."/>
        </authorList>
    </citation>
    <scope>NUCLEOTIDE SEQUENCE [LARGE SCALE GENOMIC DNA]</scope>
    <source>
        <strain evidence="3">DSM 41982</strain>
    </source>
</reference>
<evidence type="ECO:0000256" key="1">
    <source>
        <dbReference type="SAM" id="MobiDB-lite"/>
    </source>
</evidence>
<dbReference type="Pfam" id="PF04978">
    <property type="entry name" value="MST"/>
    <property type="match status" value="1"/>
</dbReference>
<dbReference type="SUPFAM" id="SSF109854">
    <property type="entry name" value="DinB/YfiT-like putative metalloenzymes"/>
    <property type="match status" value="1"/>
</dbReference>
<sequence length="186" mass="19876">MAGETVGVEGTDARSGERVDPEVSVLREALRAQRAHVLGALEGLGEEELRRGVLPSGWSCLGLLRHLALDVERFWFRGVLAADPEVVAAVTGTTAGDDAWRPAPGDSGESLRALYRAEAARADAVLAGLGATEPPAWWPGELFGSYRLHTVREVLVHALTETACHAGHADAVRELLDGRQWLVLDG</sequence>
<dbReference type="InterPro" id="IPR007061">
    <property type="entry name" value="MST-like"/>
</dbReference>